<organism evidence="8 9">
    <name type="scientific">Streptomyces benahoarensis</name>
    <dbReference type="NCBI Taxonomy" id="2595054"/>
    <lineage>
        <taxon>Bacteria</taxon>
        <taxon>Bacillati</taxon>
        <taxon>Actinomycetota</taxon>
        <taxon>Actinomycetes</taxon>
        <taxon>Kitasatosporales</taxon>
        <taxon>Streptomycetaceae</taxon>
        <taxon>Streptomyces</taxon>
    </lineage>
</organism>
<dbReference type="InterPro" id="IPR003838">
    <property type="entry name" value="ABC3_permease_C"/>
</dbReference>
<proteinExistence type="predicted"/>
<gene>
    <name evidence="8" type="ORF">FNZ23_24480</name>
</gene>
<comment type="caution">
    <text evidence="8">The sequence shown here is derived from an EMBL/GenBank/DDBJ whole genome shotgun (WGS) entry which is preliminary data.</text>
</comment>
<feature type="non-terminal residue" evidence="8">
    <location>
        <position position="722"/>
    </location>
</feature>
<keyword evidence="5 6" id="KW-0472">Membrane</keyword>
<accession>A0A553YUN7</accession>
<name>A0A553YUN7_9ACTN</name>
<keyword evidence="3 6" id="KW-0812">Transmembrane</keyword>
<evidence type="ECO:0000256" key="3">
    <source>
        <dbReference type="ARBA" id="ARBA00022692"/>
    </source>
</evidence>
<evidence type="ECO:0000256" key="5">
    <source>
        <dbReference type="ARBA" id="ARBA00023136"/>
    </source>
</evidence>
<evidence type="ECO:0000256" key="6">
    <source>
        <dbReference type="SAM" id="Phobius"/>
    </source>
</evidence>
<comment type="subcellular location">
    <subcellularLocation>
        <location evidence="1">Cell membrane</location>
        <topology evidence="1">Multi-pass membrane protein</topology>
    </subcellularLocation>
</comment>
<sequence length="722" mass="72847">MFGFVLPRLRAHRLLPGAALVAVLLTTTVLTTLTGYADAVGDTGLRRALATRAAPAAALRVTAQLPADATAPADRAVRRGADRAFGGLPYGVRTLVRSGPYALPGGLAAPGVRPRRGGDPDLTQLAALDPSRVTFIAGTRPAAPSGGGPLQVALPEAAAARLGIAPGRRLTLTDRLSGPDLTIRVTGVWRPKNRTDPYWKLDELGGRGVRTLGFTTYGPLLTAPEAFHGGRVAQESAGWLVTGDFRTLTAGRLDALTDAARPAAKALMADPAFAGRATASTELPDTLRELRRTLLVNRSGVRIVALQLILLAGAALLLVAGALNGERATEGALLRARGGARRTLAAAALTEALLLALPAAVAAPLLAVPLLRLLASDGLPLDTAPTATTWATGAAVALGCALTLAAPALRTGAARPGRRRFAAPPGALRAGADLGLLVLAAVAYVQLRQHAADGGGVLTEDAAGRPLIDPVPVAAPALALLAGAVVTLRLLPLAARLAERAAAAGRGLTAALAAWQIGRRTTGATGPVLLLVLATALGMLAVGQRASWDRSQDDQADHRAGAAVRVLAGRAPQFGTGGALAATPGVAAALPAGQATLSLSDGHTATLLTLDTRAATGTLLLRGDLVGGSADAPPGRAADPVLRALAPAGGAPGVALPDRTARLRLTVALRSLRTLTAAPGAPAHDTGPVPADLTVQLTDGHGAPYPLTLGRVAADGRPHTLT</sequence>
<dbReference type="RefSeq" id="WP_143945336.1">
    <property type="nucleotide sequence ID" value="NZ_VKLS01000438.1"/>
</dbReference>
<feature type="transmembrane region" description="Helical" evidence="6">
    <location>
        <begin position="303"/>
        <end position="323"/>
    </location>
</feature>
<evidence type="ECO:0000256" key="4">
    <source>
        <dbReference type="ARBA" id="ARBA00022989"/>
    </source>
</evidence>
<feature type="transmembrane region" description="Helical" evidence="6">
    <location>
        <begin position="430"/>
        <end position="447"/>
    </location>
</feature>
<feature type="domain" description="ABC3 transporter permease C-terminal" evidence="7">
    <location>
        <begin position="303"/>
        <end position="410"/>
    </location>
</feature>
<evidence type="ECO:0000259" key="7">
    <source>
        <dbReference type="Pfam" id="PF02687"/>
    </source>
</evidence>
<feature type="transmembrane region" description="Helical" evidence="6">
    <location>
        <begin position="524"/>
        <end position="542"/>
    </location>
</feature>
<dbReference type="GO" id="GO:0005886">
    <property type="term" value="C:plasma membrane"/>
    <property type="evidence" value="ECO:0007669"/>
    <property type="project" value="UniProtKB-SubCell"/>
</dbReference>
<protein>
    <submittedName>
        <fullName evidence="8">FtsX-like permease family protein</fullName>
    </submittedName>
</protein>
<keyword evidence="2" id="KW-1003">Cell membrane</keyword>
<dbReference type="Proteomes" id="UP000320888">
    <property type="component" value="Unassembled WGS sequence"/>
</dbReference>
<dbReference type="AlphaFoldDB" id="A0A553YUN7"/>
<evidence type="ECO:0000256" key="1">
    <source>
        <dbReference type="ARBA" id="ARBA00004651"/>
    </source>
</evidence>
<evidence type="ECO:0000313" key="8">
    <source>
        <dbReference type="EMBL" id="TSB32932.1"/>
    </source>
</evidence>
<feature type="transmembrane region" description="Helical" evidence="6">
    <location>
        <begin position="387"/>
        <end position="409"/>
    </location>
</feature>
<dbReference type="Pfam" id="PF02687">
    <property type="entry name" value="FtsX"/>
    <property type="match status" value="1"/>
</dbReference>
<feature type="transmembrane region" description="Helical" evidence="6">
    <location>
        <begin position="344"/>
        <end position="367"/>
    </location>
</feature>
<keyword evidence="9" id="KW-1185">Reference proteome</keyword>
<keyword evidence="4 6" id="KW-1133">Transmembrane helix</keyword>
<reference evidence="8 9" key="1">
    <citation type="submission" date="2019-07" db="EMBL/GenBank/DDBJ databases">
        <title>Draft genome for Streptomyces benahoarensis MZ03-48.</title>
        <authorList>
            <person name="Gonzalez-Pimentel J.L."/>
        </authorList>
    </citation>
    <scope>NUCLEOTIDE SEQUENCE [LARGE SCALE GENOMIC DNA]</scope>
    <source>
        <strain evidence="8 9">MZ03-48</strain>
    </source>
</reference>
<feature type="transmembrane region" description="Helical" evidence="6">
    <location>
        <begin position="467"/>
        <end position="488"/>
    </location>
</feature>
<dbReference type="EMBL" id="VKLS01000438">
    <property type="protein sequence ID" value="TSB32932.1"/>
    <property type="molecule type" value="Genomic_DNA"/>
</dbReference>
<evidence type="ECO:0000313" key="9">
    <source>
        <dbReference type="Proteomes" id="UP000320888"/>
    </source>
</evidence>
<evidence type="ECO:0000256" key="2">
    <source>
        <dbReference type="ARBA" id="ARBA00022475"/>
    </source>
</evidence>